<dbReference type="Gene3D" id="2.60.40.10">
    <property type="entry name" value="Immunoglobulins"/>
    <property type="match status" value="1"/>
</dbReference>
<evidence type="ECO:0000313" key="1">
    <source>
        <dbReference type="EMBL" id="NXJ05317.1"/>
    </source>
</evidence>
<dbReference type="Proteomes" id="UP000522663">
    <property type="component" value="Unassembled WGS sequence"/>
</dbReference>
<accession>A0A7K9Y8G5</accession>
<dbReference type="AlphaFoldDB" id="A0A7K9Y8G5"/>
<evidence type="ECO:0000313" key="2">
    <source>
        <dbReference type="Proteomes" id="UP000522663"/>
    </source>
</evidence>
<feature type="non-terminal residue" evidence="1">
    <location>
        <position position="299"/>
    </location>
</feature>
<gene>
    <name evidence="1" type="primary">Cfap74</name>
    <name evidence="1" type="ORF">ODOGUJ_R05851</name>
</gene>
<dbReference type="OrthoDB" id="545169at2759"/>
<name>A0A7K9Y8G5_9GALL</name>
<dbReference type="InterPro" id="IPR013783">
    <property type="entry name" value="Ig-like_fold"/>
</dbReference>
<dbReference type="PANTHER" id="PTHR22538:SF0">
    <property type="entry name" value="CILIA- AND FLAGELLA-ASSOCIATED PROTEIN 74"/>
    <property type="match status" value="1"/>
</dbReference>
<feature type="non-terminal residue" evidence="1">
    <location>
        <position position="1"/>
    </location>
</feature>
<dbReference type="PANTHER" id="PTHR22538">
    <property type="entry name" value="CILIA- AND FLAGELLA-ASSOCIATED PROTEIN 74"/>
    <property type="match status" value="1"/>
</dbReference>
<reference evidence="1 2" key="1">
    <citation type="submission" date="2019-09" db="EMBL/GenBank/DDBJ databases">
        <title>Bird 10,000 Genomes (B10K) Project - Family phase.</title>
        <authorList>
            <person name="Zhang G."/>
        </authorList>
    </citation>
    <scope>NUCLEOTIDE SEQUENCE [LARGE SCALE GENOMIC DNA]</scope>
    <source>
        <strain evidence="1">B10K-DU-001-53</strain>
        <tissue evidence="1">Muscle</tissue>
    </source>
</reference>
<dbReference type="EMBL" id="VXAB01002390">
    <property type="protein sequence ID" value="NXJ05317.1"/>
    <property type="molecule type" value="Genomic_DNA"/>
</dbReference>
<proteinExistence type="predicted"/>
<keyword evidence="2" id="KW-1185">Reference proteome</keyword>
<sequence>GYGVTPSTVCSVEEVLDLGYVLAREKATSTFKVQNTSTLTLQYSIHLDSLSPTRDKDCQRFPSFVSSLRRTELVETENCNGVSVFSVLPTEGEIDAGKSQDFIVTFSPDHEGLYCSECLKVVLFGKKTAHVIQLKGAARDRPMFVEGGVPLDVPIESLAVTLPLSLQKALKEGTVLPLIASHSMKSILLLLEHTEGENCLVPAMTELKVGAIQTAQFASKKNVEFRFDNLSHLQEKGFTVEPVKGKVDRGQVKCISVCWVPPADFDANAPLIETAFLTLNGDVKESYRILFVATVLSAP</sequence>
<organism evidence="1 2">
    <name type="scientific">Odontophorus gujanensis</name>
    <name type="common">marbled wood quail</name>
    <dbReference type="NCBI Taxonomy" id="886794"/>
    <lineage>
        <taxon>Eukaryota</taxon>
        <taxon>Metazoa</taxon>
        <taxon>Chordata</taxon>
        <taxon>Craniata</taxon>
        <taxon>Vertebrata</taxon>
        <taxon>Euteleostomi</taxon>
        <taxon>Archelosauria</taxon>
        <taxon>Archosauria</taxon>
        <taxon>Dinosauria</taxon>
        <taxon>Saurischia</taxon>
        <taxon>Theropoda</taxon>
        <taxon>Coelurosauria</taxon>
        <taxon>Aves</taxon>
        <taxon>Neognathae</taxon>
        <taxon>Galloanserae</taxon>
        <taxon>Galliformes</taxon>
        <taxon>Odontophoridae</taxon>
        <taxon>Odontophorus</taxon>
    </lineage>
</organism>
<protein>
    <submittedName>
        <fullName evidence="1">CFA74 protein</fullName>
    </submittedName>
</protein>
<comment type="caution">
    <text evidence="1">The sequence shown here is derived from an EMBL/GenBank/DDBJ whole genome shotgun (WGS) entry which is preliminary data.</text>
</comment>